<reference evidence="3 4" key="1">
    <citation type="journal article" date="2024" name="G3 (Bethesda)">
        <title>Genome assembly of Hibiscus sabdariffa L. provides insights into metabolisms of medicinal natural products.</title>
        <authorList>
            <person name="Kim T."/>
        </authorList>
    </citation>
    <scope>NUCLEOTIDE SEQUENCE [LARGE SCALE GENOMIC DNA]</scope>
    <source>
        <strain evidence="3">TK-2024</strain>
        <tissue evidence="3">Old leaves</tissue>
    </source>
</reference>
<dbReference type="EMBL" id="JBBPBM010000017">
    <property type="protein sequence ID" value="KAK8556595.1"/>
    <property type="molecule type" value="Genomic_DNA"/>
</dbReference>
<proteinExistence type="inferred from homology"/>
<dbReference type="Gene3D" id="1.25.40.10">
    <property type="entry name" value="Tetratricopeptide repeat domain"/>
    <property type="match status" value="2"/>
</dbReference>
<organism evidence="3 4">
    <name type="scientific">Hibiscus sabdariffa</name>
    <name type="common">roselle</name>
    <dbReference type="NCBI Taxonomy" id="183260"/>
    <lineage>
        <taxon>Eukaryota</taxon>
        <taxon>Viridiplantae</taxon>
        <taxon>Streptophyta</taxon>
        <taxon>Embryophyta</taxon>
        <taxon>Tracheophyta</taxon>
        <taxon>Spermatophyta</taxon>
        <taxon>Magnoliopsida</taxon>
        <taxon>eudicotyledons</taxon>
        <taxon>Gunneridae</taxon>
        <taxon>Pentapetalae</taxon>
        <taxon>rosids</taxon>
        <taxon>malvids</taxon>
        <taxon>Malvales</taxon>
        <taxon>Malvaceae</taxon>
        <taxon>Malvoideae</taxon>
        <taxon>Hibiscus</taxon>
    </lineage>
</organism>
<dbReference type="PANTHER" id="PTHR47936:SF1">
    <property type="entry name" value="PENTATRICOPEPTIDE REPEAT-CONTAINING PROTEIN GUN1, CHLOROPLASTIC"/>
    <property type="match status" value="1"/>
</dbReference>
<evidence type="ECO:0008006" key="5">
    <source>
        <dbReference type="Google" id="ProtNLM"/>
    </source>
</evidence>
<dbReference type="Proteomes" id="UP001472677">
    <property type="component" value="Unassembled WGS sequence"/>
</dbReference>
<dbReference type="PANTHER" id="PTHR47936">
    <property type="entry name" value="PPR_LONG DOMAIN-CONTAINING PROTEIN"/>
    <property type="match status" value="1"/>
</dbReference>
<sequence length="110" mass="12349">MMKGKGFRPNIVAYRTVINCLCKRGLLDEACILFSEEPLTSQESNASSQMLSRIVHWLMPIARKGKAANTVDSMKKQCIQPNVVTYNTLVDACYKKGTIAVDMVKKLTRH</sequence>
<dbReference type="InterPro" id="IPR011990">
    <property type="entry name" value="TPR-like_helical_dom_sf"/>
</dbReference>
<dbReference type="Pfam" id="PF13812">
    <property type="entry name" value="PPR_3"/>
    <property type="match status" value="1"/>
</dbReference>
<comment type="caution">
    <text evidence="3">The sequence shown here is derived from an EMBL/GenBank/DDBJ whole genome shotgun (WGS) entry which is preliminary data.</text>
</comment>
<protein>
    <recommendedName>
        <fullName evidence="5">Pentatricopeptide repeat-containing protein</fullName>
    </recommendedName>
</protein>
<name>A0ABR2EAL1_9ROSI</name>
<evidence type="ECO:0000256" key="2">
    <source>
        <dbReference type="ARBA" id="ARBA00022737"/>
    </source>
</evidence>
<comment type="similarity">
    <text evidence="1">Belongs to the PPR family. P subfamily.</text>
</comment>
<dbReference type="Pfam" id="PF12854">
    <property type="entry name" value="PPR_1"/>
    <property type="match status" value="1"/>
</dbReference>
<evidence type="ECO:0000313" key="3">
    <source>
        <dbReference type="EMBL" id="KAK8556595.1"/>
    </source>
</evidence>
<dbReference type="NCBIfam" id="TIGR00756">
    <property type="entry name" value="PPR"/>
    <property type="match status" value="1"/>
</dbReference>
<dbReference type="InterPro" id="IPR002885">
    <property type="entry name" value="PPR_rpt"/>
</dbReference>
<gene>
    <name evidence="3" type="ORF">V6N12_002992</name>
</gene>
<keyword evidence="4" id="KW-1185">Reference proteome</keyword>
<evidence type="ECO:0000256" key="1">
    <source>
        <dbReference type="ARBA" id="ARBA00007626"/>
    </source>
</evidence>
<evidence type="ECO:0000313" key="4">
    <source>
        <dbReference type="Proteomes" id="UP001472677"/>
    </source>
</evidence>
<accession>A0ABR2EAL1</accession>
<keyword evidence="2" id="KW-0677">Repeat</keyword>